<feature type="domain" description="Nucleotide-diphospho-sugar transferase" evidence="2">
    <location>
        <begin position="133"/>
        <end position="330"/>
    </location>
</feature>
<evidence type="ECO:0000313" key="3">
    <source>
        <dbReference type="EMBL" id="WVZ67640.1"/>
    </source>
</evidence>
<organism evidence="3 4">
    <name type="scientific">Paspalum notatum var. saurae</name>
    <dbReference type="NCBI Taxonomy" id="547442"/>
    <lineage>
        <taxon>Eukaryota</taxon>
        <taxon>Viridiplantae</taxon>
        <taxon>Streptophyta</taxon>
        <taxon>Embryophyta</taxon>
        <taxon>Tracheophyta</taxon>
        <taxon>Spermatophyta</taxon>
        <taxon>Magnoliopsida</taxon>
        <taxon>Liliopsida</taxon>
        <taxon>Poales</taxon>
        <taxon>Poaceae</taxon>
        <taxon>PACMAD clade</taxon>
        <taxon>Panicoideae</taxon>
        <taxon>Andropogonodae</taxon>
        <taxon>Paspaleae</taxon>
        <taxon>Paspalinae</taxon>
        <taxon>Paspalum</taxon>
    </lineage>
</organism>
<dbReference type="InterPro" id="IPR005069">
    <property type="entry name" value="Nucl-diP-sugar_transferase"/>
</dbReference>
<protein>
    <recommendedName>
        <fullName evidence="2">Nucleotide-diphospho-sugar transferase domain-containing protein</fullName>
    </recommendedName>
</protein>
<dbReference type="AlphaFoldDB" id="A0AAQ3T7L3"/>
<dbReference type="PANTHER" id="PTHR46038:SF7">
    <property type="entry name" value="NUCLEOTIDE-DIPHOSPHO-SUGAR TRANSFERASE FAMILY PROTEIN"/>
    <property type="match status" value="1"/>
</dbReference>
<reference evidence="3 4" key="1">
    <citation type="submission" date="2024-02" db="EMBL/GenBank/DDBJ databases">
        <title>High-quality chromosome-scale genome assembly of Pensacola bahiagrass (Paspalum notatum Flugge var. saurae).</title>
        <authorList>
            <person name="Vega J.M."/>
            <person name="Podio M."/>
            <person name="Orjuela J."/>
            <person name="Siena L.A."/>
            <person name="Pessino S.C."/>
            <person name="Combes M.C."/>
            <person name="Mariac C."/>
            <person name="Albertini E."/>
            <person name="Pupilli F."/>
            <person name="Ortiz J.P.A."/>
            <person name="Leblanc O."/>
        </authorList>
    </citation>
    <scope>NUCLEOTIDE SEQUENCE [LARGE SCALE GENOMIC DNA]</scope>
    <source>
        <strain evidence="3">R1</strain>
        <tissue evidence="3">Leaf</tissue>
    </source>
</reference>
<accession>A0AAQ3T7L3</accession>
<feature type="region of interest" description="Disordered" evidence="1">
    <location>
        <begin position="63"/>
        <end position="83"/>
    </location>
</feature>
<keyword evidence="4" id="KW-1185">Reference proteome</keyword>
<name>A0AAQ3T7L3_PASNO</name>
<dbReference type="Pfam" id="PF03407">
    <property type="entry name" value="Nucleotid_trans"/>
    <property type="match status" value="1"/>
</dbReference>
<dbReference type="PANTHER" id="PTHR46038">
    <property type="entry name" value="EXPRESSED PROTEIN-RELATED"/>
    <property type="match status" value="1"/>
</dbReference>
<dbReference type="Proteomes" id="UP001341281">
    <property type="component" value="Chromosome 04"/>
</dbReference>
<gene>
    <name evidence="3" type="ORF">U9M48_016691</name>
</gene>
<proteinExistence type="predicted"/>
<sequence length="363" mass="40166">MGSQQNALTQLVSFILGASAAAVLLFFLTSATSGARFTGISNWANGTTGFDAPAADEAIPVASREAAPAEAKGSTAPAAEQQDGELERLLRAVADEDRTLIMTSVNEAWAAEGSLLDLFLESFRSGEGIAHFADHLLVVALDGGALQRCRAVHPHCYLLPAAAGRNLSDEKVFMSKDYLDLVWSKVQLQQRILELGYNFLFTDVDILWFRNPLERMSVAAHMVTSSDFFFGEPYSPMNLPNTGLLYAKSSRRTVGAFEAWHRARESYPGKHEQAVLNEIKHELVATRGLRIQFLDTDHNAGFCNNTRDFNTLYTMHANCCVGLAAKLQDLGNLLQEWRAYRQMDDQDRKRGPVRWKVPGVCIH</sequence>
<dbReference type="EMBL" id="CP144748">
    <property type="protein sequence ID" value="WVZ67640.1"/>
    <property type="molecule type" value="Genomic_DNA"/>
</dbReference>
<evidence type="ECO:0000256" key="1">
    <source>
        <dbReference type="SAM" id="MobiDB-lite"/>
    </source>
</evidence>
<evidence type="ECO:0000259" key="2">
    <source>
        <dbReference type="Pfam" id="PF03407"/>
    </source>
</evidence>
<dbReference type="InterPro" id="IPR044821">
    <property type="entry name" value="At1g28695/At4g15970-like"/>
</dbReference>
<evidence type="ECO:0000313" key="4">
    <source>
        <dbReference type="Proteomes" id="UP001341281"/>
    </source>
</evidence>